<name>A0A4Q4ZAU2_9ACTN</name>
<dbReference type="EMBL" id="SDKM01000025">
    <property type="protein sequence ID" value="RYP84234.1"/>
    <property type="molecule type" value="Genomic_DNA"/>
</dbReference>
<dbReference type="AlphaFoldDB" id="A0A4Q4ZAU2"/>
<dbReference type="Proteomes" id="UP000295198">
    <property type="component" value="Unassembled WGS sequence"/>
</dbReference>
<reference evidence="1 2" key="1">
    <citation type="submission" date="2019-01" db="EMBL/GenBank/DDBJ databases">
        <title>Nocardioides guangzhouensis sp. nov., an actinobacterium isolated from soil.</title>
        <authorList>
            <person name="Fu Y."/>
            <person name="Cai Y."/>
            <person name="Lin Z."/>
            <person name="Chen P."/>
        </authorList>
    </citation>
    <scope>NUCLEOTIDE SEQUENCE [LARGE SCALE GENOMIC DNA]</scope>
    <source>
        <strain evidence="1 2">130</strain>
    </source>
</reference>
<comment type="caution">
    <text evidence="1">The sequence shown here is derived from an EMBL/GenBank/DDBJ whole genome shotgun (WGS) entry which is preliminary data.</text>
</comment>
<keyword evidence="2" id="KW-1185">Reference proteome</keyword>
<evidence type="ECO:0000313" key="2">
    <source>
        <dbReference type="Proteomes" id="UP000295198"/>
    </source>
</evidence>
<evidence type="ECO:0000313" key="1">
    <source>
        <dbReference type="EMBL" id="RYP84234.1"/>
    </source>
</evidence>
<protein>
    <submittedName>
        <fullName evidence="1">Uncharacterized protein</fullName>
    </submittedName>
</protein>
<proteinExistence type="predicted"/>
<accession>A0A4Q4ZAU2</accession>
<sequence>MSTPGGIPTHTLTPLALAIGDALDAGWDLAHLHDAVLADCPAESSARDVLIDVVLAAHALLVGLDPAWLELCLVWPAPSLDTAVVLATARARHLSSKS</sequence>
<dbReference type="RefSeq" id="WP_134719196.1">
    <property type="nucleotide sequence ID" value="NZ_SDKM01000025.1"/>
</dbReference>
<organism evidence="1 2">
    <name type="scientific">Nocardioides guangzhouensis</name>
    <dbReference type="NCBI Taxonomy" id="2497878"/>
    <lineage>
        <taxon>Bacteria</taxon>
        <taxon>Bacillati</taxon>
        <taxon>Actinomycetota</taxon>
        <taxon>Actinomycetes</taxon>
        <taxon>Propionibacteriales</taxon>
        <taxon>Nocardioidaceae</taxon>
        <taxon>Nocardioides</taxon>
    </lineage>
</organism>
<gene>
    <name evidence="1" type="ORF">EKO23_16365</name>
</gene>